<reference evidence="2 3" key="1">
    <citation type="submission" date="2016-10" db="EMBL/GenBank/DDBJ databases">
        <authorList>
            <person name="de Groot N.N."/>
        </authorList>
    </citation>
    <scope>NUCLEOTIDE SEQUENCE [LARGE SCALE GENOMIC DNA]</scope>
    <source>
        <strain evidence="2 3">DSM 16957</strain>
    </source>
</reference>
<accession>A0A1G6X536</accession>
<sequence>MFALTLLHTLDRVRHEVLVPAWYWGLALCDGAAYLLARR</sequence>
<gene>
    <name evidence="2" type="ORF">SAMN04488509_10640</name>
</gene>
<evidence type="ECO:0000256" key="1">
    <source>
        <dbReference type="SAM" id="Phobius"/>
    </source>
</evidence>
<evidence type="ECO:0000313" key="3">
    <source>
        <dbReference type="Proteomes" id="UP000199603"/>
    </source>
</evidence>
<keyword evidence="1" id="KW-0812">Transmembrane</keyword>
<keyword evidence="1" id="KW-0472">Membrane</keyword>
<dbReference type="Proteomes" id="UP000199603">
    <property type="component" value="Unassembled WGS sequence"/>
</dbReference>
<evidence type="ECO:0000313" key="2">
    <source>
        <dbReference type="EMBL" id="SDD73174.1"/>
    </source>
</evidence>
<organism evidence="2 3">
    <name type="scientific">Aquimonas voraii</name>
    <dbReference type="NCBI Taxonomy" id="265719"/>
    <lineage>
        <taxon>Bacteria</taxon>
        <taxon>Pseudomonadati</taxon>
        <taxon>Pseudomonadota</taxon>
        <taxon>Gammaproteobacteria</taxon>
        <taxon>Lysobacterales</taxon>
        <taxon>Lysobacteraceae</taxon>
        <taxon>Aquimonas</taxon>
    </lineage>
</organism>
<dbReference type="EMBL" id="FNAG01000006">
    <property type="protein sequence ID" value="SDD73174.1"/>
    <property type="molecule type" value="Genomic_DNA"/>
</dbReference>
<feature type="transmembrane region" description="Helical" evidence="1">
    <location>
        <begin position="20"/>
        <end position="37"/>
    </location>
</feature>
<protein>
    <submittedName>
        <fullName evidence="2">Uncharacterized protein</fullName>
    </submittedName>
</protein>
<name>A0A1G6X536_9GAMM</name>
<proteinExistence type="predicted"/>
<keyword evidence="3" id="KW-1185">Reference proteome</keyword>
<dbReference type="AlphaFoldDB" id="A0A1G6X536"/>
<keyword evidence="1" id="KW-1133">Transmembrane helix</keyword>